<dbReference type="PANTHER" id="PTHR44329:SF6">
    <property type="entry name" value="RECEPTOR-INTERACTING SERINE_THREONINE-PROTEIN KINASE 1"/>
    <property type="match status" value="1"/>
</dbReference>
<dbReference type="AlphaFoldDB" id="A0A6P4YCK0"/>
<reference evidence="5" key="1">
    <citation type="submission" date="2025-08" db="UniProtKB">
        <authorList>
            <consortium name="RefSeq"/>
        </authorList>
    </citation>
    <scope>IDENTIFICATION</scope>
    <source>
        <tissue evidence="5">Gonad</tissue>
    </source>
</reference>
<dbReference type="KEGG" id="bbel:109466608"/>
<dbReference type="Gene3D" id="1.10.510.10">
    <property type="entry name" value="Transferase(Phosphotransferase) domain 1"/>
    <property type="match status" value="1"/>
</dbReference>
<dbReference type="Proteomes" id="UP000515135">
    <property type="component" value="Unplaced"/>
</dbReference>
<evidence type="ECO:0000256" key="1">
    <source>
        <dbReference type="SAM" id="MobiDB-lite"/>
    </source>
</evidence>
<feature type="compositionally biased region" description="Polar residues" evidence="1">
    <location>
        <begin position="423"/>
        <end position="437"/>
    </location>
</feature>
<dbReference type="SUPFAM" id="SSF56112">
    <property type="entry name" value="Protein kinase-like (PK-like)"/>
    <property type="match status" value="1"/>
</dbReference>
<feature type="compositionally biased region" description="Polar residues" evidence="1">
    <location>
        <begin position="322"/>
        <end position="331"/>
    </location>
</feature>
<accession>A0A6P4YCK0</accession>
<dbReference type="GO" id="GO:0031349">
    <property type="term" value="P:positive regulation of defense response"/>
    <property type="evidence" value="ECO:0007669"/>
    <property type="project" value="UniProtKB-ARBA"/>
</dbReference>
<evidence type="ECO:0000313" key="4">
    <source>
        <dbReference type="Proteomes" id="UP000515135"/>
    </source>
</evidence>
<organism evidence="4 5">
    <name type="scientific">Branchiostoma belcheri</name>
    <name type="common">Amphioxus</name>
    <dbReference type="NCBI Taxonomy" id="7741"/>
    <lineage>
        <taxon>Eukaryota</taxon>
        <taxon>Metazoa</taxon>
        <taxon>Chordata</taxon>
        <taxon>Cephalochordata</taxon>
        <taxon>Leptocardii</taxon>
        <taxon>Amphioxiformes</taxon>
        <taxon>Branchiostomatidae</taxon>
        <taxon>Branchiostoma</taxon>
    </lineage>
</organism>
<dbReference type="InterPro" id="IPR011009">
    <property type="entry name" value="Kinase-like_dom_sf"/>
</dbReference>
<feature type="domain" description="Protein kinase" evidence="2">
    <location>
        <begin position="14"/>
        <end position="278"/>
    </location>
</feature>
<protein>
    <submittedName>
        <fullName evidence="5">Tyrosine-protein kinase abl-1-like</fullName>
    </submittedName>
</protein>
<feature type="compositionally biased region" description="Low complexity" evidence="1">
    <location>
        <begin position="736"/>
        <end position="747"/>
    </location>
</feature>
<dbReference type="Pfam" id="PF00619">
    <property type="entry name" value="CARD"/>
    <property type="match status" value="1"/>
</dbReference>
<gene>
    <name evidence="5" type="primary">LOC109466608</name>
</gene>
<dbReference type="InterPro" id="IPR001315">
    <property type="entry name" value="CARD"/>
</dbReference>
<feature type="region of interest" description="Disordered" evidence="1">
    <location>
        <begin position="304"/>
        <end position="711"/>
    </location>
</feature>
<feature type="compositionally biased region" description="Polar residues" evidence="1">
    <location>
        <begin position="598"/>
        <end position="634"/>
    </location>
</feature>
<dbReference type="SUPFAM" id="SSF47986">
    <property type="entry name" value="DEATH domain"/>
    <property type="match status" value="1"/>
</dbReference>
<evidence type="ECO:0000259" key="3">
    <source>
        <dbReference type="PROSITE" id="PS50209"/>
    </source>
</evidence>
<dbReference type="GO" id="GO:0043123">
    <property type="term" value="P:positive regulation of canonical NF-kappaB signal transduction"/>
    <property type="evidence" value="ECO:0007669"/>
    <property type="project" value="UniProtKB-ARBA"/>
</dbReference>
<dbReference type="PROSITE" id="PS50011">
    <property type="entry name" value="PROTEIN_KINASE_DOM"/>
    <property type="match status" value="1"/>
</dbReference>
<dbReference type="RefSeq" id="XP_019619899.1">
    <property type="nucleotide sequence ID" value="XM_019764340.1"/>
</dbReference>
<dbReference type="PANTHER" id="PTHR44329">
    <property type="entry name" value="SERINE/THREONINE-PROTEIN KINASE TNNI3K-RELATED"/>
    <property type="match status" value="1"/>
</dbReference>
<name>A0A6P4YCK0_BRABE</name>
<dbReference type="Gene3D" id="1.10.533.10">
    <property type="entry name" value="Death Domain, Fas"/>
    <property type="match status" value="1"/>
</dbReference>
<feature type="domain" description="CARD" evidence="3">
    <location>
        <begin position="1093"/>
        <end position="1174"/>
    </location>
</feature>
<feature type="compositionally biased region" description="Polar residues" evidence="1">
    <location>
        <begin position="551"/>
        <end position="579"/>
    </location>
</feature>
<dbReference type="Pfam" id="PF07714">
    <property type="entry name" value="PK_Tyr_Ser-Thr"/>
    <property type="match status" value="1"/>
</dbReference>
<dbReference type="PROSITE" id="PS50209">
    <property type="entry name" value="CARD"/>
    <property type="match status" value="1"/>
</dbReference>
<feature type="region of interest" description="Disordered" evidence="1">
    <location>
        <begin position="1000"/>
        <end position="1071"/>
    </location>
</feature>
<dbReference type="SMART" id="SM00114">
    <property type="entry name" value="CARD"/>
    <property type="match status" value="1"/>
</dbReference>
<sequence length="1174" mass="127055">MSSNEELLCDSADIRREALLGGGTFGQVYRSEHSSFGLVTERVVATLPTEQEEKVREAMKALYRLRCDNATRLYGLVLRPDNYSLLTEYGEFGPVEELIKVRPPWAVRAKVMREVAMGLKYLHAHHVVHGNLSRHNVVISDDLVAKVTDFGLSEWRGLASNRQGGDTGDIAGKPLVCTGPYAPPEAFTKSVSEALTCSFDIYSYGILSWEVITSEQAWKGLSPEQLRGEVQKGARPVLRGGQDFPAACPLTMRGITTDAWGQQSANRPAMSDIVRRFVKKKDVQWSSDELRKAENEAKKKLTDALRISTRARTPRHGAASAGLSSRQSTGLSPRGAVKTRHEERPQTTQASPCGSQSSPRGSQVSRRAAGQQAPGPSRKVTGTTGTKQGERKESSSVQKVKPRGSPVHDPEKTTKSSKPRANGSGSVRKNASSSGSLKSVARGGEVVRKAATQHTDSSQLSSRSSAQILTRDEGFSESSFTEDQMSQDGSQGESGGAGGQSADVPTTQAEAAVGLPQVHLDLTEHPAVLRADHEDGSDVQAEAAEERSEITLFSQTDHQGSGFSTSPDPQADPSSQDASPDQHGESEDESDDEPAEPVTSQYRGQLQPDLQSPGTDVQSDEQQSHATDVQSSEAGDTDSDEEQILSSVDSQDETSVKVPLGEQIETCESGVREEGGEENSTQQNDGSDVSTTPQESQTLPPAQTLQHQSQLLSHGGTDRLLNEAGPVGKINQPAAEQRTTETVQQEQNRPTAEEMVTAMAQLRTDPPVSSLPHPAVVYYDESDPNIAQVRQVIQLLRRTWGLHVFDPHHDGVGDKMASFRDSFENCQHAVAVLTPSVIRDMQDRRPNAASFRIATFLTGLLETRDEHVMNTCQRRLIPVQIGRDEIPFILCNFHVLRFETSGFHRKLYRAVGSHTGQMTRVLRRLADQMPLSEDTVHTVAAMLCLPSEVLTDIKQEFGGNRAMLIEILESWCLHHGACATDMRLQQVVAAVRGGQGSCARGQDQVQPAAPAGQGSCARGQDQVQPAAPAGQGSCARGQDQVQPTAPAGQGSCARGQDQVQPAAPAGQGSCARGQDQVHQQFVVHQAPADIVTLLRTNRVQLIEVLRHPAPVMDHLYSGGVITREEMDNINGRGTPQDKARELLDIIASKGERGCTELKSALAEVDPYAVTFLET</sequence>
<evidence type="ECO:0000259" key="2">
    <source>
        <dbReference type="PROSITE" id="PS50011"/>
    </source>
</evidence>
<dbReference type="InterPro" id="IPR051681">
    <property type="entry name" value="Ser/Thr_Kinases-Pseudokinases"/>
</dbReference>
<dbReference type="GO" id="GO:0004706">
    <property type="term" value="F:JUN kinase kinase kinase activity"/>
    <property type="evidence" value="ECO:0007669"/>
    <property type="project" value="TreeGrafter"/>
</dbReference>
<dbReference type="GO" id="GO:0005524">
    <property type="term" value="F:ATP binding"/>
    <property type="evidence" value="ECO:0007669"/>
    <property type="project" value="InterPro"/>
</dbReference>
<dbReference type="GO" id="GO:0042981">
    <property type="term" value="P:regulation of apoptotic process"/>
    <property type="evidence" value="ECO:0007669"/>
    <property type="project" value="InterPro"/>
</dbReference>
<dbReference type="GeneID" id="109466608"/>
<feature type="compositionally biased region" description="Polar residues" evidence="1">
    <location>
        <begin position="346"/>
        <end position="365"/>
    </location>
</feature>
<dbReference type="OrthoDB" id="4062651at2759"/>
<feature type="region of interest" description="Disordered" evidence="1">
    <location>
        <begin position="731"/>
        <end position="752"/>
    </location>
</feature>
<dbReference type="InterPro" id="IPR001245">
    <property type="entry name" value="Ser-Thr/Tyr_kinase_cat_dom"/>
</dbReference>
<proteinExistence type="predicted"/>
<dbReference type="InterPro" id="IPR011029">
    <property type="entry name" value="DEATH-like_dom_sf"/>
</dbReference>
<keyword evidence="4" id="KW-1185">Reference proteome</keyword>
<dbReference type="InterPro" id="IPR000719">
    <property type="entry name" value="Prot_kinase_dom"/>
</dbReference>
<dbReference type="CDD" id="cd01671">
    <property type="entry name" value="CARD"/>
    <property type="match status" value="1"/>
</dbReference>
<feature type="compositionally biased region" description="Polar residues" evidence="1">
    <location>
        <begin position="678"/>
        <end position="704"/>
    </location>
</feature>
<evidence type="ECO:0000313" key="5">
    <source>
        <dbReference type="RefSeq" id="XP_019619899.1"/>
    </source>
</evidence>
<feature type="compositionally biased region" description="Acidic residues" evidence="1">
    <location>
        <begin position="586"/>
        <end position="595"/>
    </location>
</feature>